<gene>
    <name evidence="3" type="ORF">F7725_015281</name>
</gene>
<protein>
    <submittedName>
        <fullName evidence="3">Uncharacterized protein</fullName>
    </submittedName>
</protein>
<sequence>MRVTRVLQLSVLLLGLCQAQRAPPPSTSEEAGGVPVSQVRMLALGLAHLLQGVEENARQLEQRGAGGGRAGRGHEEPGEPQEAESKGRTESQAGEEGPADPEGPGDRLWKAARDLQKVLEDVETEQGTMQQRINRVLQRIKSLTEP</sequence>
<evidence type="ECO:0000313" key="4">
    <source>
        <dbReference type="Proteomes" id="UP000518266"/>
    </source>
</evidence>
<name>A0A7J5YH33_DISMA</name>
<dbReference type="AlphaFoldDB" id="A0A7J5YH33"/>
<comment type="caution">
    <text evidence="3">The sequence shown here is derived from an EMBL/GenBank/DDBJ whole genome shotgun (WGS) entry which is preliminary data.</text>
</comment>
<evidence type="ECO:0000256" key="1">
    <source>
        <dbReference type="SAM" id="MobiDB-lite"/>
    </source>
</evidence>
<feature type="non-terminal residue" evidence="3">
    <location>
        <position position="146"/>
    </location>
</feature>
<proteinExistence type="predicted"/>
<evidence type="ECO:0000313" key="3">
    <source>
        <dbReference type="EMBL" id="KAF3848784.1"/>
    </source>
</evidence>
<feature type="compositionally biased region" description="Basic and acidic residues" evidence="1">
    <location>
        <begin position="72"/>
        <end position="89"/>
    </location>
</feature>
<feature type="chain" id="PRO_5029643175" evidence="2">
    <location>
        <begin position="20"/>
        <end position="146"/>
    </location>
</feature>
<feature type="region of interest" description="Disordered" evidence="1">
    <location>
        <begin position="57"/>
        <end position="111"/>
    </location>
</feature>
<dbReference type="EMBL" id="JAAKFY010000012">
    <property type="protein sequence ID" value="KAF3848784.1"/>
    <property type="molecule type" value="Genomic_DNA"/>
</dbReference>
<evidence type="ECO:0000256" key="2">
    <source>
        <dbReference type="SAM" id="SignalP"/>
    </source>
</evidence>
<keyword evidence="2" id="KW-0732">Signal</keyword>
<dbReference type="Proteomes" id="UP000518266">
    <property type="component" value="Unassembled WGS sequence"/>
</dbReference>
<feature type="signal peptide" evidence="2">
    <location>
        <begin position="1"/>
        <end position="19"/>
    </location>
</feature>
<accession>A0A7J5YH33</accession>
<organism evidence="3 4">
    <name type="scientific">Dissostichus mawsoni</name>
    <name type="common">Antarctic cod</name>
    <dbReference type="NCBI Taxonomy" id="36200"/>
    <lineage>
        <taxon>Eukaryota</taxon>
        <taxon>Metazoa</taxon>
        <taxon>Chordata</taxon>
        <taxon>Craniata</taxon>
        <taxon>Vertebrata</taxon>
        <taxon>Euteleostomi</taxon>
        <taxon>Actinopterygii</taxon>
        <taxon>Neopterygii</taxon>
        <taxon>Teleostei</taxon>
        <taxon>Neoteleostei</taxon>
        <taxon>Acanthomorphata</taxon>
        <taxon>Eupercaria</taxon>
        <taxon>Perciformes</taxon>
        <taxon>Notothenioidei</taxon>
        <taxon>Nototheniidae</taxon>
        <taxon>Dissostichus</taxon>
    </lineage>
</organism>
<keyword evidence="4" id="KW-1185">Reference proteome</keyword>
<reference evidence="3 4" key="1">
    <citation type="submission" date="2020-03" db="EMBL/GenBank/DDBJ databases">
        <title>Dissostichus mawsoni Genome sequencing and assembly.</title>
        <authorList>
            <person name="Park H."/>
        </authorList>
    </citation>
    <scope>NUCLEOTIDE SEQUENCE [LARGE SCALE GENOMIC DNA]</scope>
    <source>
        <strain evidence="3">DM0001</strain>
        <tissue evidence="3">Muscle</tissue>
    </source>
</reference>
<dbReference type="OrthoDB" id="8908356at2759"/>